<keyword evidence="8" id="KW-1185">Reference proteome</keyword>
<feature type="transmembrane region" description="Helical" evidence="6">
    <location>
        <begin position="335"/>
        <end position="357"/>
    </location>
</feature>
<reference evidence="7 8" key="1">
    <citation type="submission" date="2020-02" db="EMBL/GenBank/DDBJ databases">
        <authorList>
            <person name="Chen W.-M."/>
        </authorList>
    </citation>
    <scope>NUCLEOTIDE SEQUENCE [LARGE SCALE GENOMIC DNA]</scope>
    <source>
        <strain evidence="7 8">TWA-26</strain>
    </source>
</reference>
<feature type="transmembrane region" description="Helical" evidence="6">
    <location>
        <begin position="263"/>
        <end position="284"/>
    </location>
</feature>
<dbReference type="PANTHER" id="PTHR30250">
    <property type="entry name" value="PST FAMILY PREDICTED COLANIC ACID TRANSPORTER"/>
    <property type="match status" value="1"/>
</dbReference>
<accession>A0ABX0I9K5</accession>
<feature type="transmembrane region" description="Helical" evidence="6">
    <location>
        <begin position="180"/>
        <end position="200"/>
    </location>
</feature>
<dbReference type="PANTHER" id="PTHR30250:SF30">
    <property type="entry name" value="LIPID III FLIPPASE"/>
    <property type="match status" value="1"/>
</dbReference>
<gene>
    <name evidence="7" type="ORF">G4L40_03880</name>
</gene>
<sequence length="422" mass="48666">MSFFERHKLLKVLSLNAFSVLVQFVLGIFSVRIISEFLGPNGMALTGNFRNFTSLFKSISILGLKEGLIKLFLENSESKEEKNNVTSSFLVFFLLLSFFLAFLILFFAEDFSLYLFKETLFATYLRYFAVLLPFFVLQTLLVTLFNANQEFKKIVGIQIVTNIFLFVSSFYLIYNQNLNGAFFAIAIADFISFVVTIIFVRERFIFSLKFQSSYLYTISKFIAMALVSAIVIPVTAILVRNYIIDHSNLYNAGIWEAITRISGFYMMFFSAGLSLYYLPKLSALQTDIEFKAELKYYFKILVPVFAGVLLLVFLLKDVMISIALTSEFKPVSELLIWQLLGDLFRIMTLAFGFQILVKAMVIKYVLVEVIYNVLFLIVSFFLFDSLHVKGIMQAYVIANAITFFMVLFMFRKLFLNTRIIED</sequence>
<evidence type="ECO:0000256" key="2">
    <source>
        <dbReference type="ARBA" id="ARBA00022475"/>
    </source>
</evidence>
<comment type="subcellular location">
    <subcellularLocation>
        <location evidence="1">Cell membrane</location>
        <topology evidence="1">Multi-pass membrane protein</topology>
    </subcellularLocation>
</comment>
<feature type="transmembrane region" description="Helical" evidence="6">
    <location>
        <begin position="85"/>
        <end position="107"/>
    </location>
</feature>
<keyword evidence="3 6" id="KW-0812">Transmembrane</keyword>
<feature type="transmembrane region" description="Helical" evidence="6">
    <location>
        <begin position="154"/>
        <end position="174"/>
    </location>
</feature>
<dbReference type="Proteomes" id="UP000761423">
    <property type="component" value="Unassembled WGS sequence"/>
</dbReference>
<evidence type="ECO:0000256" key="1">
    <source>
        <dbReference type="ARBA" id="ARBA00004651"/>
    </source>
</evidence>
<dbReference type="RefSeq" id="WP_166235846.1">
    <property type="nucleotide sequence ID" value="NZ_JAAJBV010000002.1"/>
</dbReference>
<evidence type="ECO:0000313" key="8">
    <source>
        <dbReference type="Proteomes" id="UP000761423"/>
    </source>
</evidence>
<evidence type="ECO:0000256" key="5">
    <source>
        <dbReference type="ARBA" id="ARBA00023136"/>
    </source>
</evidence>
<dbReference type="Pfam" id="PF13440">
    <property type="entry name" value="Polysacc_synt_3"/>
    <property type="match status" value="1"/>
</dbReference>
<feature type="transmembrane region" description="Helical" evidence="6">
    <location>
        <begin position="12"/>
        <end position="34"/>
    </location>
</feature>
<protein>
    <submittedName>
        <fullName evidence="7">O-antigen translocase</fullName>
    </submittedName>
</protein>
<feature type="transmembrane region" description="Helical" evidence="6">
    <location>
        <begin position="54"/>
        <end position="73"/>
    </location>
</feature>
<evidence type="ECO:0000313" key="7">
    <source>
        <dbReference type="EMBL" id="NHM03840.1"/>
    </source>
</evidence>
<dbReference type="InterPro" id="IPR050833">
    <property type="entry name" value="Poly_Biosynth_Transport"/>
</dbReference>
<evidence type="ECO:0000256" key="4">
    <source>
        <dbReference type="ARBA" id="ARBA00022989"/>
    </source>
</evidence>
<feature type="transmembrane region" description="Helical" evidence="6">
    <location>
        <begin position="392"/>
        <end position="410"/>
    </location>
</feature>
<feature type="transmembrane region" description="Helical" evidence="6">
    <location>
        <begin position="296"/>
        <end position="315"/>
    </location>
</feature>
<dbReference type="CDD" id="cd13125">
    <property type="entry name" value="MATE_like_10"/>
    <property type="match status" value="1"/>
</dbReference>
<feature type="transmembrane region" description="Helical" evidence="6">
    <location>
        <begin position="369"/>
        <end position="386"/>
    </location>
</feature>
<name>A0ABX0I9K5_9FLAO</name>
<keyword evidence="2" id="KW-1003">Cell membrane</keyword>
<feature type="transmembrane region" description="Helical" evidence="6">
    <location>
        <begin position="127"/>
        <end position="147"/>
    </location>
</feature>
<feature type="transmembrane region" description="Helical" evidence="6">
    <location>
        <begin position="221"/>
        <end position="243"/>
    </location>
</feature>
<evidence type="ECO:0000256" key="3">
    <source>
        <dbReference type="ARBA" id="ARBA00022692"/>
    </source>
</evidence>
<keyword evidence="5 6" id="KW-0472">Membrane</keyword>
<dbReference type="EMBL" id="JAAJBV010000002">
    <property type="protein sequence ID" value="NHM03840.1"/>
    <property type="molecule type" value="Genomic_DNA"/>
</dbReference>
<evidence type="ECO:0000256" key="6">
    <source>
        <dbReference type="SAM" id="Phobius"/>
    </source>
</evidence>
<organism evidence="7 8">
    <name type="scientific">Flavobacterium celericrescens</name>
    <dbReference type="NCBI Taxonomy" id="2709780"/>
    <lineage>
        <taxon>Bacteria</taxon>
        <taxon>Pseudomonadati</taxon>
        <taxon>Bacteroidota</taxon>
        <taxon>Flavobacteriia</taxon>
        <taxon>Flavobacteriales</taxon>
        <taxon>Flavobacteriaceae</taxon>
        <taxon>Flavobacterium</taxon>
    </lineage>
</organism>
<comment type="caution">
    <text evidence="7">The sequence shown here is derived from an EMBL/GenBank/DDBJ whole genome shotgun (WGS) entry which is preliminary data.</text>
</comment>
<keyword evidence="4 6" id="KW-1133">Transmembrane helix</keyword>
<dbReference type="InterPro" id="IPR044550">
    <property type="entry name" value="WzxE"/>
</dbReference>
<proteinExistence type="predicted"/>